<dbReference type="InterPro" id="IPR036188">
    <property type="entry name" value="FAD/NAD-bd_sf"/>
</dbReference>
<evidence type="ECO:0008006" key="7">
    <source>
        <dbReference type="Google" id="ProtNLM"/>
    </source>
</evidence>
<comment type="similarity">
    <text evidence="1">Belongs to the FMO family.</text>
</comment>
<dbReference type="OrthoDB" id="66881at2759"/>
<dbReference type="GO" id="GO:0050660">
    <property type="term" value="F:flavin adenine dinucleotide binding"/>
    <property type="evidence" value="ECO:0007669"/>
    <property type="project" value="InterPro"/>
</dbReference>
<dbReference type="EMBL" id="MU251249">
    <property type="protein sequence ID" value="KAG9255911.1"/>
    <property type="molecule type" value="Genomic_DNA"/>
</dbReference>
<dbReference type="RefSeq" id="XP_046119835.1">
    <property type="nucleotide sequence ID" value="XM_046260428.1"/>
</dbReference>
<evidence type="ECO:0000313" key="6">
    <source>
        <dbReference type="Proteomes" id="UP000887229"/>
    </source>
</evidence>
<evidence type="ECO:0000256" key="1">
    <source>
        <dbReference type="ARBA" id="ARBA00009183"/>
    </source>
</evidence>
<proteinExistence type="inferred from homology"/>
<evidence type="ECO:0000256" key="4">
    <source>
        <dbReference type="ARBA" id="ARBA00023002"/>
    </source>
</evidence>
<dbReference type="InterPro" id="IPR020946">
    <property type="entry name" value="Flavin_mOase-like"/>
</dbReference>
<evidence type="ECO:0000256" key="3">
    <source>
        <dbReference type="ARBA" id="ARBA00022827"/>
    </source>
</evidence>
<dbReference type="GO" id="GO:0004499">
    <property type="term" value="F:N,N-dimethylaniline monooxygenase activity"/>
    <property type="evidence" value="ECO:0007669"/>
    <property type="project" value="InterPro"/>
</dbReference>
<dbReference type="Pfam" id="PF00743">
    <property type="entry name" value="FMO-like"/>
    <property type="match status" value="2"/>
</dbReference>
<keyword evidence="2" id="KW-0285">Flavoprotein</keyword>
<name>A0A9P7ZPW3_9HYPO</name>
<evidence type="ECO:0000256" key="2">
    <source>
        <dbReference type="ARBA" id="ARBA00022630"/>
    </source>
</evidence>
<dbReference type="AlphaFoldDB" id="A0A9P7ZPW3"/>
<sequence>MAKYLLAEKKFEKIQIFEQRPVAGGVWNYTSADREDGFVVPRIAPTTAPDQVVYHANSDKPEIVSPVYDMLETNIPHTLMNYTETPFQEGTSLFPTHQVVLEYLQSYAEDLAPYASYSTQVQHLCKNKSGDRPCWKIETLDLVTKETKTHEFDAVAVASGHYNDPFIPDIPGIKDFNKANPGVISHSKYYRRPDAYQDKKVIVVGNSASGIDLSVQLSATAQLPVFISEKEKATPGAVVQESKPWARHVPEIAVRFANGHIETDMDAVLFCTGYHYSFPFARDVRPPVVVDVSHAAHLWEHMLYTADPTVAFLAVPQRIVPFPVAEAQSALIARIWAGRLAPPSAAEMTTWLEEQVASKGAGKALHNLMFPKDVEYINRLHDRSVTAGRVDGGDNDGQGKLPPYWGGEKRWTRERFPAIKLASRALGKERHKVRSLSELGFDYEEWKKRTAGVAEELI</sequence>
<dbReference type="InterPro" id="IPR050346">
    <property type="entry name" value="FMO-like"/>
</dbReference>
<keyword evidence="6" id="KW-1185">Reference proteome</keyword>
<keyword evidence="4" id="KW-0560">Oxidoreductase</keyword>
<dbReference type="GO" id="GO:0050661">
    <property type="term" value="F:NADP binding"/>
    <property type="evidence" value="ECO:0007669"/>
    <property type="project" value="InterPro"/>
</dbReference>
<reference evidence="5" key="1">
    <citation type="journal article" date="2021" name="IMA Fungus">
        <title>Genomic characterization of three marine fungi, including Emericellopsis atlantica sp. nov. with signatures of a generalist lifestyle and marine biomass degradation.</title>
        <authorList>
            <person name="Hagestad O.C."/>
            <person name="Hou L."/>
            <person name="Andersen J.H."/>
            <person name="Hansen E.H."/>
            <person name="Altermark B."/>
            <person name="Li C."/>
            <person name="Kuhnert E."/>
            <person name="Cox R.J."/>
            <person name="Crous P.W."/>
            <person name="Spatafora J.W."/>
            <person name="Lail K."/>
            <person name="Amirebrahimi M."/>
            <person name="Lipzen A."/>
            <person name="Pangilinan J."/>
            <person name="Andreopoulos W."/>
            <person name="Hayes R.D."/>
            <person name="Ng V."/>
            <person name="Grigoriev I.V."/>
            <person name="Jackson S.A."/>
            <person name="Sutton T.D.S."/>
            <person name="Dobson A.D.W."/>
            <person name="Rama T."/>
        </authorList>
    </citation>
    <scope>NUCLEOTIDE SEQUENCE</scope>
    <source>
        <strain evidence="5">TS7</strain>
    </source>
</reference>
<evidence type="ECO:0000313" key="5">
    <source>
        <dbReference type="EMBL" id="KAG9255911.1"/>
    </source>
</evidence>
<dbReference type="Gene3D" id="3.50.50.60">
    <property type="entry name" value="FAD/NAD(P)-binding domain"/>
    <property type="match status" value="2"/>
</dbReference>
<gene>
    <name evidence="5" type="ORF">F5Z01DRAFT_524154</name>
</gene>
<dbReference type="Proteomes" id="UP000887229">
    <property type="component" value="Unassembled WGS sequence"/>
</dbReference>
<comment type="caution">
    <text evidence="5">The sequence shown here is derived from an EMBL/GenBank/DDBJ whole genome shotgun (WGS) entry which is preliminary data.</text>
</comment>
<dbReference type="GeneID" id="70291331"/>
<organism evidence="5 6">
    <name type="scientific">Emericellopsis atlantica</name>
    <dbReference type="NCBI Taxonomy" id="2614577"/>
    <lineage>
        <taxon>Eukaryota</taxon>
        <taxon>Fungi</taxon>
        <taxon>Dikarya</taxon>
        <taxon>Ascomycota</taxon>
        <taxon>Pezizomycotina</taxon>
        <taxon>Sordariomycetes</taxon>
        <taxon>Hypocreomycetidae</taxon>
        <taxon>Hypocreales</taxon>
        <taxon>Bionectriaceae</taxon>
        <taxon>Emericellopsis</taxon>
    </lineage>
</organism>
<accession>A0A9P7ZPW3</accession>
<keyword evidence="3" id="KW-0274">FAD</keyword>
<protein>
    <recommendedName>
        <fullName evidence="7">Thiol-specific monooxygenase</fullName>
    </recommendedName>
</protein>
<dbReference type="SUPFAM" id="SSF51905">
    <property type="entry name" value="FAD/NAD(P)-binding domain"/>
    <property type="match status" value="2"/>
</dbReference>
<dbReference type="PANTHER" id="PTHR23023">
    <property type="entry name" value="DIMETHYLANILINE MONOOXYGENASE"/>
    <property type="match status" value="1"/>
</dbReference>